<keyword evidence="3" id="KW-1185">Reference proteome</keyword>
<organism evidence="2 3">
    <name type="scientific">Endomicrobium proavitum</name>
    <dbReference type="NCBI Taxonomy" id="1408281"/>
    <lineage>
        <taxon>Bacteria</taxon>
        <taxon>Pseudomonadati</taxon>
        <taxon>Elusimicrobiota</taxon>
        <taxon>Endomicrobiia</taxon>
        <taxon>Endomicrobiales</taxon>
        <taxon>Endomicrobiaceae</taxon>
        <taxon>Endomicrobium</taxon>
    </lineage>
</organism>
<dbReference type="AlphaFoldDB" id="A0A0G3WJU1"/>
<dbReference type="STRING" id="1408281.Epro_0758"/>
<feature type="domain" description="Abortive infection protein-like C-terminal" evidence="1">
    <location>
        <begin position="201"/>
        <end position="275"/>
    </location>
</feature>
<dbReference type="OrthoDB" id="7285215at2"/>
<accession>A0A0G3WJU1</accession>
<proteinExistence type="predicted"/>
<dbReference type="KEGG" id="epo:Epro_0758"/>
<dbReference type="RefSeq" id="WP_052570677.1">
    <property type="nucleotide sequence ID" value="NZ_CP009498.1"/>
</dbReference>
<protein>
    <recommendedName>
        <fullName evidence="1">Abortive infection protein-like C-terminal domain-containing protein</fullName>
    </recommendedName>
</protein>
<dbReference type="EMBL" id="CP009498">
    <property type="protein sequence ID" value="AKL98137.1"/>
    <property type="molecule type" value="Genomic_DNA"/>
</dbReference>
<dbReference type="InterPro" id="IPR026001">
    <property type="entry name" value="Abi-like_C"/>
</dbReference>
<evidence type="ECO:0000313" key="2">
    <source>
        <dbReference type="EMBL" id="AKL98137.1"/>
    </source>
</evidence>
<gene>
    <name evidence="2" type="ORF">Epro_0758</name>
</gene>
<dbReference type="Proteomes" id="UP000035337">
    <property type="component" value="Chromosome"/>
</dbReference>
<evidence type="ECO:0000313" key="3">
    <source>
        <dbReference type="Proteomes" id="UP000035337"/>
    </source>
</evidence>
<name>A0A0G3WJU1_9BACT</name>
<evidence type="ECO:0000259" key="1">
    <source>
        <dbReference type="Pfam" id="PF14355"/>
    </source>
</evidence>
<reference evidence="2 3" key="1">
    <citation type="submission" date="2014-09" db="EMBL/GenBank/DDBJ databases">
        <title>Complete genome sequence of Endomicrobium proavitum.</title>
        <authorList>
            <person name="Zheng H."/>
        </authorList>
    </citation>
    <scope>NUCLEOTIDE SEQUENCE [LARGE SCALE GENOMIC DNA]</scope>
    <source>
        <strain evidence="2 3">Rsa215</strain>
    </source>
</reference>
<sequence length="284" mass="32323">MTKENLILDNYIKKINYPHYEMEKLYIDLYEEFSDKYKIIFSYFHQELNKLFEFMNYKITVNRHFNAESSRVLITMNTMIIDLVKALKKESVEIIVNDSYKAILGKCSKFLSNSGGSTIPDTFTKIDIILYDPIFYINNATMHQANSVKELFNSEYMNQQISVMIDSIHTNTADAIGKSKELIETCCKTILATDDKSLDIPALMKKVKGKLNLNSKNESVNKIIGNLSGVAAGIAELRNAKGTGHGKNIVKFKPPSKIEAQLSVDVAIALTRFLWCLYESKNVR</sequence>
<dbReference type="Pfam" id="PF14355">
    <property type="entry name" value="Abi_C"/>
    <property type="match status" value="1"/>
</dbReference>